<reference evidence="1 2" key="1">
    <citation type="submission" date="2021-03" db="EMBL/GenBank/DDBJ databases">
        <title>Paenibacillus artemisicola MWE-103 whole genome sequence.</title>
        <authorList>
            <person name="Ham Y.J."/>
        </authorList>
    </citation>
    <scope>NUCLEOTIDE SEQUENCE [LARGE SCALE GENOMIC DNA]</scope>
    <source>
        <strain evidence="1 2">MWE-103</strain>
    </source>
</reference>
<proteinExistence type="predicted"/>
<name>A0ABS3WIQ0_9BACL</name>
<dbReference type="EMBL" id="JAGGDJ010000049">
    <property type="protein sequence ID" value="MBO7748182.1"/>
    <property type="molecule type" value="Genomic_DNA"/>
</dbReference>
<protein>
    <submittedName>
        <fullName evidence="1">Uncharacterized protein</fullName>
    </submittedName>
</protein>
<sequence>MQAVQTEATHRRERMDKVTIERIECFRFDRESARLLLPDSTVKDCCGILMLGSATGELGIGVFRECALKGDFIRWACAFQGFKHHTVGEGLLEASLKHDVWGDVRSLAAENALRELAAGRTAAPDEPLFVSLHDHAYCFEHAQAYVIF</sequence>
<keyword evidence="2" id="KW-1185">Reference proteome</keyword>
<dbReference type="RefSeq" id="WP_208850769.1">
    <property type="nucleotide sequence ID" value="NZ_JAGGDJ010000049.1"/>
</dbReference>
<accession>A0ABS3WIQ0</accession>
<evidence type="ECO:0000313" key="2">
    <source>
        <dbReference type="Proteomes" id="UP000670947"/>
    </source>
</evidence>
<dbReference type="Proteomes" id="UP000670947">
    <property type="component" value="Unassembled WGS sequence"/>
</dbReference>
<comment type="caution">
    <text evidence="1">The sequence shown here is derived from an EMBL/GenBank/DDBJ whole genome shotgun (WGS) entry which is preliminary data.</text>
</comment>
<evidence type="ECO:0000313" key="1">
    <source>
        <dbReference type="EMBL" id="MBO7748182.1"/>
    </source>
</evidence>
<gene>
    <name evidence="1" type="ORF">I8J29_28720</name>
</gene>
<organism evidence="1 2">
    <name type="scientific">Paenibacillus artemisiicola</name>
    <dbReference type="NCBI Taxonomy" id="1172618"/>
    <lineage>
        <taxon>Bacteria</taxon>
        <taxon>Bacillati</taxon>
        <taxon>Bacillota</taxon>
        <taxon>Bacilli</taxon>
        <taxon>Bacillales</taxon>
        <taxon>Paenibacillaceae</taxon>
        <taxon>Paenibacillus</taxon>
    </lineage>
</organism>